<dbReference type="PROSITE" id="PS50181">
    <property type="entry name" value="FBOX"/>
    <property type="match status" value="1"/>
</dbReference>
<dbReference type="InterPro" id="IPR001810">
    <property type="entry name" value="F-box_dom"/>
</dbReference>
<sequence>MVVAASAAFLTFAHLFLLRQSQVTTSTVYASDSTMNNLPQELIDRICEHLPCESLKQTLFVSRKFQYATERASGVFSKFQFLNEDPKEAQQFLKVYGGYRFHYLHRVEVYSRFPALQPTYLPPTRRDIRKRRDPVPASAPEGCMHIVDLESEDQMFYDQVARCFEAIKKVEDRSEHIGRIQLTLFTPIRRFHKSYCNILQCPSWRVHLLLPEQLPKLNSVQGLSVCNFESYHSDLVFSKIDLRMIVDLAARCPNLHYLGCKIGTNEWATTDEDYRHEAHTRKEFADAVHNTELPSSLRYVQLNFIDKAEDRMNDQRKQLPDLVYPVPFDPFSSSLRLLSYKLRRVELRVIADETLFWPHSDDSDISSFWPSLESLNVMFSIGMPSGSWYFKGPLGEGRDTKGYRIQEDEAHAALRNNDDGVINRLCGTSEQAASGTKAMFRVTPLEETINSFLEAFANAATNMAKLKEALLWTPLYFSPEGTTDSDDEYEEISEQGQRYLSRRLSSYDLTAISQYPEASLAWGIAYVAPGGAPFDDGEANCPSRQFWWRVGQWRPNTKLHEAFQKIGKAQNGAPPLEYWTDSIYGDGLVERDWFTRESVFPHVDERYPAYCWLEQCHKHPYCSL</sequence>
<feature type="signal peptide" evidence="1">
    <location>
        <begin position="1"/>
        <end position="25"/>
    </location>
</feature>
<dbReference type="EMBL" id="JAKJXO020000020">
    <property type="protein sequence ID" value="KAL1592788.1"/>
    <property type="molecule type" value="Genomic_DNA"/>
</dbReference>
<comment type="caution">
    <text evidence="3">The sequence shown here is derived from an EMBL/GenBank/DDBJ whole genome shotgun (WGS) entry which is preliminary data.</text>
</comment>
<feature type="domain" description="F-box" evidence="2">
    <location>
        <begin position="32"/>
        <end position="79"/>
    </location>
</feature>
<gene>
    <name evidence="3" type="ORF">SLS60_011204</name>
</gene>
<dbReference type="Proteomes" id="UP001521785">
    <property type="component" value="Unassembled WGS sequence"/>
</dbReference>
<proteinExistence type="predicted"/>
<keyword evidence="4" id="KW-1185">Reference proteome</keyword>
<dbReference type="InterPro" id="IPR036047">
    <property type="entry name" value="F-box-like_dom_sf"/>
</dbReference>
<accession>A0ABR3QLF1</accession>
<evidence type="ECO:0000313" key="3">
    <source>
        <dbReference type="EMBL" id="KAL1592788.1"/>
    </source>
</evidence>
<dbReference type="CDD" id="cd09917">
    <property type="entry name" value="F-box_SF"/>
    <property type="match status" value="1"/>
</dbReference>
<protein>
    <recommendedName>
        <fullName evidence="2">F-box domain-containing protein</fullName>
    </recommendedName>
</protein>
<organism evidence="3 4">
    <name type="scientific">Paraconiothyrium brasiliense</name>
    <dbReference type="NCBI Taxonomy" id="300254"/>
    <lineage>
        <taxon>Eukaryota</taxon>
        <taxon>Fungi</taxon>
        <taxon>Dikarya</taxon>
        <taxon>Ascomycota</taxon>
        <taxon>Pezizomycotina</taxon>
        <taxon>Dothideomycetes</taxon>
        <taxon>Pleosporomycetidae</taxon>
        <taxon>Pleosporales</taxon>
        <taxon>Massarineae</taxon>
        <taxon>Didymosphaeriaceae</taxon>
        <taxon>Paraconiothyrium</taxon>
    </lineage>
</organism>
<feature type="chain" id="PRO_5045752536" description="F-box domain-containing protein" evidence="1">
    <location>
        <begin position="26"/>
        <end position="624"/>
    </location>
</feature>
<reference evidence="3 4" key="1">
    <citation type="submission" date="2024-02" db="EMBL/GenBank/DDBJ databases">
        <title>De novo assembly and annotation of 12 fungi associated with fruit tree decline syndrome in Ontario, Canada.</title>
        <authorList>
            <person name="Sulman M."/>
            <person name="Ellouze W."/>
            <person name="Ilyukhin E."/>
        </authorList>
    </citation>
    <scope>NUCLEOTIDE SEQUENCE [LARGE SCALE GENOMIC DNA]</scope>
    <source>
        <strain evidence="3 4">M42-189</strain>
    </source>
</reference>
<dbReference type="SUPFAM" id="SSF81383">
    <property type="entry name" value="F-box domain"/>
    <property type="match status" value="1"/>
</dbReference>
<evidence type="ECO:0000259" key="2">
    <source>
        <dbReference type="PROSITE" id="PS50181"/>
    </source>
</evidence>
<keyword evidence="1" id="KW-0732">Signal</keyword>
<evidence type="ECO:0000256" key="1">
    <source>
        <dbReference type="SAM" id="SignalP"/>
    </source>
</evidence>
<name>A0ABR3QLF1_9PLEO</name>
<evidence type="ECO:0000313" key="4">
    <source>
        <dbReference type="Proteomes" id="UP001521785"/>
    </source>
</evidence>